<keyword evidence="3" id="KW-0479">Metal-binding</keyword>
<reference evidence="9 10" key="1">
    <citation type="journal article" name="Front. Microbiol.">
        <title>Sugar Metabolism of the First Thermophilic Planctomycete Thermogutta terrifontis: Comparative Genomic and Transcriptomic Approaches.</title>
        <authorList>
            <person name="Elcheninov A.G."/>
            <person name="Menzel P."/>
            <person name="Gudbergsdottir S.R."/>
            <person name="Slesarev A.I."/>
            <person name="Kadnikov V.V."/>
            <person name="Krogh A."/>
            <person name="Bonch-Osmolovskaya E.A."/>
            <person name="Peng X."/>
            <person name="Kublanov I.V."/>
        </authorList>
    </citation>
    <scope>NUCLEOTIDE SEQUENCE [LARGE SCALE GENOMIC DNA]</scope>
    <source>
        <strain evidence="9 10">R1</strain>
    </source>
</reference>
<keyword evidence="4 7" id="KW-0732">Signal</keyword>
<evidence type="ECO:0000259" key="8">
    <source>
        <dbReference type="Pfam" id="PF00884"/>
    </source>
</evidence>
<dbReference type="GO" id="GO:0046872">
    <property type="term" value="F:metal ion binding"/>
    <property type="evidence" value="ECO:0007669"/>
    <property type="project" value="UniProtKB-KW"/>
</dbReference>
<evidence type="ECO:0000256" key="7">
    <source>
        <dbReference type="SAM" id="SignalP"/>
    </source>
</evidence>
<keyword evidence="10" id="KW-1185">Reference proteome</keyword>
<accession>A0A286RBZ5</accession>
<dbReference type="GO" id="GO:0004065">
    <property type="term" value="F:arylsulfatase activity"/>
    <property type="evidence" value="ECO:0007669"/>
    <property type="project" value="TreeGrafter"/>
</dbReference>
<keyword evidence="6" id="KW-0106">Calcium</keyword>
<dbReference type="Pfam" id="PF00884">
    <property type="entry name" value="Sulfatase"/>
    <property type="match status" value="1"/>
</dbReference>
<feature type="signal peptide" evidence="7">
    <location>
        <begin position="1"/>
        <end position="22"/>
    </location>
</feature>
<proteinExistence type="inferred from homology"/>
<dbReference type="AlphaFoldDB" id="A0A286RBZ5"/>
<gene>
    <name evidence="9" type="ORF">THTE_0881</name>
</gene>
<organism evidence="9 10">
    <name type="scientific">Thermogutta terrifontis</name>
    <dbReference type="NCBI Taxonomy" id="1331910"/>
    <lineage>
        <taxon>Bacteria</taxon>
        <taxon>Pseudomonadati</taxon>
        <taxon>Planctomycetota</taxon>
        <taxon>Planctomycetia</taxon>
        <taxon>Pirellulales</taxon>
        <taxon>Thermoguttaceae</taxon>
        <taxon>Thermogutta</taxon>
    </lineage>
</organism>
<feature type="domain" description="Sulfatase N-terminal" evidence="8">
    <location>
        <begin position="31"/>
        <end position="361"/>
    </location>
</feature>
<evidence type="ECO:0000313" key="10">
    <source>
        <dbReference type="Proteomes" id="UP000215086"/>
    </source>
</evidence>
<dbReference type="PANTHER" id="PTHR42693:SF42">
    <property type="entry name" value="ARYLSULFATASE G"/>
    <property type="match status" value="1"/>
</dbReference>
<dbReference type="SUPFAM" id="SSF53649">
    <property type="entry name" value="Alkaline phosphatase-like"/>
    <property type="match status" value="1"/>
</dbReference>
<dbReference type="EMBL" id="CP018477">
    <property type="protein sequence ID" value="ASV73483.1"/>
    <property type="molecule type" value="Genomic_DNA"/>
</dbReference>
<dbReference type="Gene3D" id="3.30.1120.10">
    <property type="match status" value="1"/>
</dbReference>
<dbReference type="Proteomes" id="UP000215086">
    <property type="component" value="Chromosome"/>
</dbReference>
<comment type="cofactor">
    <cofactor evidence="1">
        <name>Ca(2+)</name>
        <dbReference type="ChEBI" id="CHEBI:29108"/>
    </cofactor>
</comment>
<evidence type="ECO:0000256" key="1">
    <source>
        <dbReference type="ARBA" id="ARBA00001913"/>
    </source>
</evidence>
<dbReference type="RefSeq" id="WP_095414073.1">
    <property type="nucleotide sequence ID" value="NZ_CP018477.1"/>
</dbReference>
<evidence type="ECO:0000256" key="6">
    <source>
        <dbReference type="ARBA" id="ARBA00022837"/>
    </source>
</evidence>
<keyword evidence="5" id="KW-0378">Hydrolase</keyword>
<sequence>MSGLKRAVGLGLLLALSGTALAKEPPQKPWNVVVILVDDLGATDLGCTGSRFYETPHIDRLASQGMRFTQGYAACTVCSPTRAALLTGKYPARLHLTDWIPGHVRPRAKLRIPDWRMYLPLEELTLAERLHEAGYATAHVGKWHLGDPPYFPQHQGFDLNIGGTQWGSPGSYFWPYGKADRRVPLEGGHEGEYLTDRLTDEAMKFITANKGKPFFLYFAHYAVHTPLQAKEQLVRYYEKKLAEANARGDNLNGQQCPVYAAMIHSLDQSVGRILETLDSLQLTERTIVIFTSDNGGLVLPACQKRPVTHNIGLRAGKGSAYEGGVRVPWIIRWPGVTAPGSVSHQPIMTIDLYPTVLDMLGLADDPSHHSDGMSVANVLRGEGSLPDRALFWHYPHYHPGGATPYSAVRHGDWKYIHFYEDNHGELYNLKDDPQESQDLTDRFPQKAAQLRAVLEKWLKEVDAQLPTPNPDYQPE</sequence>
<dbReference type="InterPro" id="IPR017850">
    <property type="entry name" value="Alkaline_phosphatase_core_sf"/>
</dbReference>
<dbReference type="CDD" id="cd16144">
    <property type="entry name" value="ARS_like"/>
    <property type="match status" value="1"/>
</dbReference>
<evidence type="ECO:0000256" key="4">
    <source>
        <dbReference type="ARBA" id="ARBA00022729"/>
    </source>
</evidence>
<name>A0A286RBZ5_9BACT</name>
<feature type="chain" id="PRO_5012561070" evidence="7">
    <location>
        <begin position="23"/>
        <end position="475"/>
    </location>
</feature>
<evidence type="ECO:0000256" key="5">
    <source>
        <dbReference type="ARBA" id="ARBA00022801"/>
    </source>
</evidence>
<dbReference type="InterPro" id="IPR000917">
    <property type="entry name" value="Sulfatase_N"/>
</dbReference>
<dbReference type="InterPro" id="IPR050738">
    <property type="entry name" value="Sulfatase"/>
</dbReference>
<dbReference type="KEGG" id="ttf:THTE_0881"/>
<dbReference type="Gene3D" id="3.40.720.10">
    <property type="entry name" value="Alkaline Phosphatase, subunit A"/>
    <property type="match status" value="1"/>
</dbReference>
<dbReference type="OrthoDB" id="9783154at2"/>
<comment type="similarity">
    <text evidence="2">Belongs to the sulfatase family.</text>
</comment>
<evidence type="ECO:0000256" key="3">
    <source>
        <dbReference type="ARBA" id="ARBA00022723"/>
    </source>
</evidence>
<evidence type="ECO:0000256" key="2">
    <source>
        <dbReference type="ARBA" id="ARBA00008779"/>
    </source>
</evidence>
<dbReference type="PROSITE" id="PS00149">
    <property type="entry name" value="SULFATASE_2"/>
    <property type="match status" value="1"/>
</dbReference>
<dbReference type="InterPro" id="IPR024607">
    <property type="entry name" value="Sulfatase_CS"/>
</dbReference>
<dbReference type="PANTHER" id="PTHR42693">
    <property type="entry name" value="ARYLSULFATASE FAMILY MEMBER"/>
    <property type="match status" value="1"/>
</dbReference>
<evidence type="ECO:0000313" key="9">
    <source>
        <dbReference type="EMBL" id="ASV73483.1"/>
    </source>
</evidence>
<protein>
    <submittedName>
        <fullName evidence="9">N-acetylgalactosamine 6-sulfate sulfatase (GALNS)</fullName>
    </submittedName>
</protein>